<accession>A0A2X1BY67</accession>
<dbReference type="EMBL" id="UAQP01000014">
    <property type="protein sequence ID" value="SPU55714.1"/>
    <property type="molecule type" value="Genomic_DNA"/>
</dbReference>
<dbReference type="AlphaFoldDB" id="A0A2X1BY67"/>
<proteinExistence type="predicted"/>
<gene>
    <name evidence="1" type="ORF">NCTC11166_03116</name>
</gene>
<dbReference type="RefSeq" id="WP_181669213.1">
    <property type="nucleotide sequence ID" value="NZ_UAQP01000014.1"/>
</dbReference>
<organism evidence="1 2">
    <name type="scientific">Brevundimonas vesicularis</name>
    <name type="common">Pseudomonas vesicularis</name>
    <dbReference type="NCBI Taxonomy" id="41276"/>
    <lineage>
        <taxon>Bacteria</taxon>
        <taxon>Pseudomonadati</taxon>
        <taxon>Pseudomonadota</taxon>
        <taxon>Alphaproteobacteria</taxon>
        <taxon>Caulobacterales</taxon>
        <taxon>Caulobacteraceae</taxon>
        <taxon>Brevundimonas</taxon>
    </lineage>
</organism>
<evidence type="ECO:0000313" key="2">
    <source>
        <dbReference type="Proteomes" id="UP000251186"/>
    </source>
</evidence>
<sequence length="404" mass="46813">MSDGREAYWDIPNWRIMNNAELKNYIETKYRASGIKRKGGKGGAIVIRTTISTLDMYTYLKGRFGNPNGMLTAVASDDSDNLFHWDYVLKAGSYDLTIIGANREVHVWTQVDLKDAEWWSFIKGIRNDFSRTSAEKGAATKELEKWRMFTNKYALVADQAEKSYTAIKHEMGRFAEVKPSSKDNKIKERERMSKRAHKLFGACLELRLLTPVMAESFINMLILYTCKDEVRSDKSQYDAFVRSNIDLKIIDMFYKCKWFAKAPKSTDAEFKAFMSVWNKRNDTLHGNVDPERDAFEVVYFDGKRPLHVEAGDPIASFYATLEKTNNPVGAVTDYETVHEFTSYLLDCLHPRIRDEVFSLMQENTPGWRADTKRFGRLFPDHIATAYWRIRYDDELADQELLETN</sequence>
<dbReference type="Proteomes" id="UP000251186">
    <property type="component" value="Unassembled WGS sequence"/>
</dbReference>
<reference evidence="1 2" key="1">
    <citation type="submission" date="2018-06" db="EMBL/GenBank/DDBJ databases">
        <authorList>
            <consortium name="Pathogen Informatics"/>
            <person name="Doyle S."/>
        </authorList>
    </citation>
    <scope>NUCLEOTIDE SEQUENCE [LARGE SCALE GENOMIC DNA]</scope>
    <source>
        <strain evidence="1 2">NCTC11166</strain>
    </source>
</reference>
<evidence type="ECO:0000313" key="1">
    <source>
        <dbReference type="EMBL" id="SPU55714.1"/>
    </source>
</evidence>
<name>A0A2X1BY67_BREVE</name>
<protein>
    <submittedName>
        <fullName evidence="1">Uncharacterized protein</fullName>
    </submittedName>
</protein>